<feature type="compositionally biased region" description="Low complexity" evidence="1">
    <location>
        <begin position="184"/>
        <end position="204"/>
    </location>
</feature>
<evidence type="ECO:0000313" key="2">
    <source>
        <dbReference type="EMBL" id="KAF6745894.1"/>
    </source>
</evidence>
<dbReference type="AlphaFoldDB" id="A0A8H6LXN4"/>
<evidence type="ECO:0000256" key="1">
    <source>
        <dbReference type="SAM" id="MobiDB-lite"/>
    </source>
</evidence>
<name>A0A8H6LXN4_9AGAR</name>
<organism evidence="2 3">
    <name type="scientific">Ephemerocybe angulata</name>
    <dbReference type="NCBI Taxonomy" id="980116"/>
    <lineage>
        <taxon>Eukaryota</taxon>
        <taxon>Fungi</taxon>
        <taxon>Dikarya</taxon>
        <taxon>Basidiomycota</taxon>
        <taxon>Agaricomycotina</taxon>
        <taxon>Agaricomycetes</taxon>
        <taxon>Agaricomycetidae</taxon>
        <taxon>Agaricales</taxon>
        <taxon>Agaricineae</taxon>
        <taxon>Psathyrellaceae</taxon>
        <taxon>Ephemerocybe</taxon>
    </lineage>
</organism>
<feature type="region of interest" description="Disordered" evidence="1">
    <location>
        <begin position="184"/>
        <end position="231"/>
    </location>
</feature>
<dbReference type="OrthoDB" id="3231351at2759"/>
<evidence type="ECO:0000313" key="3">
    <source>
        <dbReference type="Proteomes" id="UP000521943"/>
    </source>
</evidence>
<comment type="caution">
    <text evidence="2">The sequence shown here is derived from an EMBL/GenBank/DDBJ whole genome shotgun (WGS) entry which is preliminary data.</text>
</comment>
<gene>
    <name evidence="2" type="ORF">DFP72DRAFT_973716</name>
</gene>
<protein>
    <submittedName>
        <fullName evidence="2">Uncharacterized protein</fullName>
    </submittedName>
</protein>
<accession>A0A8H6LXN4</accession>
<dbReference type="Proteomes" id="UP000521943">
    <property type="component" value="Unassembled WGS sequence"/>
</dbReference>
<sequence length="351" mass="38063">MSTTGTLRWTPTMIWSLLGELAREENHAALYGEKKGEKTHGDTKKAIHKRIAGVLFPDTPTANETAMANKVKSKIENLRDTYRTQLKRLTQTGGGLGGNDETGDSGQDSEGEDEAEATTMSVSYIGADGPDENTSASARNLWEDILKKFPYFSDMHSHLCGRPNTIPPAITTGVGPSGPTTVIHRASQPSQAPASAPVSTSAETPARRPALAPVSTNTSGGKCTPRPSSFGTTAAAVEKAKIKIQKTPARKNFEDRLAETAEKSLAASLRIEEKKMILSQLDQLDRKRDAVFRGCENKLYTAEESRLKLETIDNTEDSLRCKLSDLDDTPELPSAKRARRSVSDSSDEDDD</sequence>
<feature type="compositionally biased region" description="Acidic residues" evidence="1">
    <location>
        <begin position="101"/>
        <end position="116"/>
    </location>
</feature>
<feature type="region of interest" description="Disordered" evidence="1">
    <location>
        <begin position="89"/>
        <end position="117"/>
    </location>
</feature>
<proteinExistence type="predicted"/>
<dbReference type="EMBL" id="JACGCI010000098">
    <property type="protein sequence ID" value="KAF6745894.1"/>
    <property type="molecule type" value="Genomic_DNA"/>
</dbReference>
<keyword evidence="3" id="KW-1185">Reference proteome</keyword>
<reference evidence="2 3" key="1">
    <citation type="submission" date="2020-07" db="EMBL/GenBank/DDBJ databases">
        <title>Comparative genomics of pyrophilous fungi reveals a link between fire events and developmental genes.</title>
        <authorList>
            <consortium name="DOE Joint Genome Institute"/>
            <person name="Steindorff A.S."/>
            <person name="Carver A."/>
            <person name="Calhoun S."/>
            <person name="Stillman K."/>
            <person name="Liu H."/>
            <person name="Lipzen A."/>
            <person name="Pangilinan J."/>
            <person name="Labutti K."/>
            <person name="Bruns T.D."/>
            <person name="Grigoriev I.V."/>
        </authorList>
    </citation>
    <scope>NUCLEOTIDE SEQUENCE [LARGE SCALE GENOMIC DNA]</scope>
    <source>
        <strain evidence="2 3">CBS 144469</strain>
    </source>
</reference>
<feature type="region of interest" description="Disordered" evidence="1">
    <location>
        <begin position="323"/>
        <end position="351"/>
    </location>
</feature>
<feature type="compositionally biased region" description="Polar residues" evidence="1">
    <location>
        <begin position="214"/>
        <end position="231"/>
    </location>
</feature>